<reference evidence="1 2" key="1">
    <citation type="submission" date="2016-10" db="EMBL/GenBank/DDBJ databases">
        <authorList>
            <person name="de Groot N.N."/>
        </authorList>
    </citation>
    <scope>NUCLEOTIDE SEQUENCE [LARGE SCALE GENOMIC DNA]</scope>
    <source>
        <strain evidence="1 2">Nm9</strain>
    </source>
</reference>
<sequence length="35" mass="4217">MQMYFKLRLITKFSKIVRFVQTYLRLHVAAIVSKS</sequence>
<dbReference type="EMBL" id="FOFX01000005">
    <property type="protein sequence ID" value="SEP79923.1"/>
    <property type="molecule type" value="Genomic_DNA"/>
</dbReference>
<gene>
    <name evidence="1" type="ORF">SAMN05421510_10053</name>
</gene>
<accession>A0A1H9AU59</accession>
<evidence type="ECO:0000313" key="1">
    <source>
        <dbReference type="EMBL" id="SEP79923.1"/>
    </source>
</evidence>
<evidence type="ECO:0000313" key="2">
    <source>
        <dbReference type="Proteomes" id="UP000181998"/>
    </source>
</evidence>
<organism evidence="1 2">
    <name type="scientific">Nitrosomonas ureae</name>
    <dbReference type="NCBI Taxonomy" id="44577"/>
    <lineage>
        <taxon>Bacteria</taxon>
        <taxon>Pseudomonadati</taxon>
        <taxon>Pseudomonadota</taxon>
        <taxon>Betaproteobacteria</taxon>
        <taxon>Nitrosomonadales</taxon>
        <taxon>Nitrosomonadaceae</taxon>
        <taxon>Nitrosomonas</taxon>
    </lineage>
</organism>
<name>A0A1H9AU59_9PROT</name>
<proteinExistence type="predicted"/>
<protein>
    <submittedName>
        <fullName evidence="1">Uncharacterized protein</fullName>
    </submittedName>
</protein>
<dbReference type="AlphaFoldDB" id="A0A1H9AU59"/>
<dbReference type="Proteomes" id="UP000181998">
    <property type="component" value="Unassembled WGS sequence"/>
</dbReference>